<evidence type="ECO:0000256" key="7">
    <source>
        <dbReference type="ARBA" id="ARBA00023002"/>
    </source>
</evidence>
<dbReference type="AlphaFoldDB" id="A0A0R3LFA0"/>
<keyword evidence="5 8" id="KW-0285">Flavoprotein</keyword>
<dbReference type="SUPFAM" id="SSF54373">
    <property type="entry name" value="FAD-linked reductases, C-terminal domain"/>
    <property type="match status" value="1"/>
</dbReference>
<dbReference type="RefSeq" id="WP_057836727.1">
    <property type="nucleotide sequence ID" value="NZ_LLXZ01000113.1"/>
</dbReference>
<dbReference type="STRING" id="280332.CQ12_16800"/>
<comment type="similarity">
    <text evidence="3 8">Belongs to the ETF-QO/FixC family.</text>
</comment>
<dbReference type="Proteomes" id="UP000050863">
    <property type="component" value="Unassembled WGS sequence"/>
</dbReference>
<keyword evidence="12" id="KW-1185">Reference proteome</keyword>
<evidence type="ECO:0000256" key="8">
    <source>
        <dbReference type="RuleBase" id="RU366069"/>
    </source>
</evidence>
<comment type="caution">
    <text evidence="11">The sequence shown here is derived from an EMBL/GenBank/DDBJ whole genome shotgun (WGS) entry which is preliminary data.</text>
</comment>
<dbReference type="GO" id="GO:0071949">
    <property type="term" value="F:FAD binding"/>
    <property type="evidence" value="ECO:0007669"/>
    <property type="project" value="UniProtKB-UniRule"/>
</dbReference>
<dbReference type="GO" id="GO:0016491">
    <property type="term" value="F:oxidoreductase activity"/>
    <property type="evidence" value="ECO:0007669"/>
    <property type="project" value="UniProtKB-UniRule"/>
</dbReference>
<dbReference type="Pfam" id="PF26311">
    <property type="entry name" value="ETF-QO_FixC_C"/>
    <property type="match status" value="1"/>
</dbReference>
<name>A0A0R3LFA0_9BRAD</name>
<evidence type="ECO:0000256" key="2">
    <source>
        <dbReference type="ARBA" id="ARBA00003676"/>
    </source>
</evidence>
<evidence type="ECO:0000259" key="9">
    <source>
        <dbReference type="Pfam" id="PF01134"/>
    </source>
</evidence>
<reference evidence="11 12" key="1">
    <citation type="submission" date="2014-03" db="EMBL/GenBank/DDBJ databases">
        <title>Bradyrhizobium valentinum sp. nov., isolated from effective nodules of Lupinus mariae-josephae, a lupine endemic of basic-lime soils in Eastern Spain.</title>
        <authorList>
            <person name="Duran D."/>
            <person name="Rey L."/>
            <person name="Navarro A."/>
            <person name="Busquets A."/>
            <person name="Imperial J."/>
            <person name="Ruiz-Argueso T."/>
        </authorList>
    </citation>
    <scope>NUCLEOTIDE SEQUENCE [LARGE SCALE GENOMIC DNA]</scope>
    <source>
        <strain evidence="11 12">PAC68</strain>
    </source>
</reference>
<sequence length="425" mass="47269">MIEDRFDAIVVGAGMAGNAAALTMAKRGMKVLQLERGEYSGSKNIQSAILHADMLAELIPDFRKAAPLERHLVEQRFWILDDCSRIGLRYRFDDSNYGRSNRYTIVRAHFDKWFSSKVREAGATVLCQTTVTELAQNRRGRVIGVRTDRQDGIIHADVVVLAEGVNGLLGTRAGLRERPEPDQVALAVREMHCLPREAIEARFNLNGDKGVVIETAGNISRGMTVIGFIYPNKESISLGIGCLVSEFQRTGETPYELLDRFKRHPSVARLIDGSKVGEYSAHLIPKGGYNKMPRLHGKGWVVVGDAAQLSNTIDHEGANVAMTSGRIAAEAIFQVKSRGDLLRSDSLSLYKKMLDGSFKHSKKTDMRALLHTQPQNFLLTYPQLVSKAMQNLVRFNSTSEAEKSTSTQSWTGMFCDAFRLPRALR</sequence>
<comment type="cofactor">
    <cofactor evidence="1 8">
        <name>FAD</name>
        <dbReference type="ChEBI" id="CHEBI:57692"/>
    </cofactor>
</comment>
<evidence type="ECO:0000256" key="1">
    <source>
        <dbReference type="ARBA" id="ARBA00001974"/>
    </source>
</evidence>
<dbReference type="EMBL" id="LLXZ01000113">
    <property type="protein sequence ID" value="KRR06484.1"/>
    <property type="molecule type" value="Genomic_DNA"/>
</dbReference>
<feature type="domain" description="FixC-like C-terminal" evidence="10">
    <location>
        <begin position="366"/>
        <end position="425"/>
    </location>
</feature>
<evidence type="ECO:0000256" key="6">
    <source>
        <dbReference type="ARBA" id="ARBA00022827"/>
    </source>
</evidence>
<evidence type="ECO:0000259" key="10">
    <source>
        <dbReference type="Pfam" id="PF26311"/>
    </source>
</evidence>
<protein>
    <recommendedName>
        <fullName evidence="4 8">Protein FixC</fullName>
    </recommendedName>
</protein>
<dbReference type="InterPro" id="IPR040131">
    <property type="entry name" value="MnmG_N"/>
</dbReference>
<dbReference type="SUPFAM" id="SSF51905">
    <property type="entry name" value="FAD/NAD(P)-binding domain"/>
    <property type="match status" value="1"/>
</dbReference>
<dbReference type="PANTHER" id="PTHR43624:SF2">
    <property type="entry name" value="ELECTRON TRANSFER FLAVOPROTEIN-QUINONE OXIDOREDUCTASE YDIS-RELATED"/>
    <property type="match status" value="1"/>
</dbReference>
<dbReference type="InterPro" id="IPR036188">
    <property type="entry name" value="FAD/NAD-bd_sf"/>
</dbReference>
<keyword evidence="7 8" id="KW-0560">Oxidoreductase</keyword>
<evidence type="ECO:0000256" key="5">
    <source>
        <dbReference type="ARBA" id="ARBA00022630"/>
    </source>
</evidence>
<comment type="function">
    <text evidence="8">Part of an electron transfer system.</text>
</comment>
<evidence type="ECO:0000313" key="11">
    <source>
        <dbReference type="EMBL" id="KRR06484.1"/>
    </source>
</evidence>
<dbReference type="PANTHER" id="PTHR43624">
    <property type="entry name" value="ELECTRON TRANSFER FLAVOPROTEIN-QUINONE OXIDOREDUCTASE YDIS-RELATED"/>
    <property type="match status" value="1"/>
</dbReference>
<comment type="function">
    <text evidence="2">Could be required for the formation of a functional nitrogenase Fe protein. Probably accepts electrons from FixA/FixB and reduces a quinone.</text>
</comment>
<evidence type="ECO:0000256" key="4">
    <source>
        <dbReference type="ARBA" id="ARBA00019877"/>
    </source>
</evidence>
<organism evidence="11 12">
    <name type="scientific">Bradyrhizobium jicamae</name>
    <dbReference type="NCBI Taxonomy" id="280332"/>
    <lineage>
        <taxon>Bacteria</taxon>
        <taxon>Pseudomonadati</taxon>
        <taxon>Pseudomonadota</taxon>
        <taxon>Alphaproteobacteria</taxon>
        <taxon>Hyphomicrobiales</taxon>
        <taxon>Nitrobacteraceae</taxon>
        <taxon>Bradyrhizobium</taxon>
    </lineage>
</organism>
<gene>
    <name evidence="11" type="ORF">CQ12_16800</name>
</gene>
<dbReference type="Pfam" id="PF01134">
    <property type="entry name" value="GIDA"/>
    <property type="match status" value="1"/>
</dbReference>
<keyword evidence="6 8" id="KW-0274">FAD</keyword>
<dbReference type="Gene3D" id="3.50.50.60">
    <property type="entry name" value="FAD/NAD(P)-binding domain"/>
    <property type="match status" value="1"/>
</dbReference>
<evidence type="ECO:0000256" key="3">
    <source>
        <dbReference type="ARBA" id="ARBA00006796"/>
    </source>
</evidence>
<dbReference type="InterPro" id="IPR059103">
    <property type="entry name" value="FixC-like_C"/>
</dbReference>
<dbReference type="OrthoDB" id="417034at2"/>
<proteinExistence type="inferred from homology"/>
<dbReference type="InterPro" id="IPR039651">
    <property type="entry name" value="FixC-like"/>
</dbReference>
<accession>A0A0R3LFA0</accession>
<feature type="domain" description="MnmG N-terminal" evidence="9">
    <location>
        <begin position="7"/>
        <end position="165"/>
    </location>
</feature>
<evidence type="ECO:0000313" key="12">
    <source>
        <dbReference type="Proteomes" id="UP000050863"/>
    </source>
</evidence>